<gene>
    <name evidence="1" type="ORF">COLO4_05955</name>
</gene>
<accession>A0A1R3KPE8</accession>
<dbReference type="OrthoDB" id="1922544at2759"/>
<keyword evidence="2" id="KW-1185">Reference proteome</keyword>
<dbReference type="STRING" id="93759.A0A1R3KPE8"/>
<comment type="caution">
    <text evidence="1">The sequence shown here is derived from an EMBL/GenBank/DDBJ whole genome shotgun (WGS) entry which is preliminary data.</text>
</comment>
<dbReference type="AlphaFoldDB" id="A0A1R3KPE8"/>
<evidence type="ECO:0000313" key="2">
    <source>
        <dbReference type="Proteomes" id="UP000187203"/>
    </source>
</evidence>
<proteinExistence type="predicted"/>
<dbReference type="Proteomes" id="UP000187203">
    <property type="component" value="Unassembled WGS sequence"/>
</dbReference>
<dbReference type="EMBL" id="AWUE01012536">
    <property type="protein sequence ID" value="OMP08965.1"/>
    <property type="molecule type" value="Genomic_DNA"/>
</dbReference>
<organism evidence="1 2">
    <name type="scientific">Corchorus olitorius</name>
    <dbReference type="NCBI Taxonomy" id="93759"/>
    <lineage>
        <taxon>Eukaryota</taxon>
        <taxon>Viridiplantae</taxon>
        <taxon>Streptophyta</taxon>
        <taxon>Embryophyta</taxon>
        <taxon>Tracheophyta</taxon>
        <taxon>Spermatophyta</taxon>
        <taxon>Magnoliopsida</taxon>
        <taxon>eudicotyledons</taxon>
        <taxon>Gunneridae</taxon>
        <taxon>Pentapetalae</taxon>
        <taxon>rosids</taxon>
        <taxon>malvids</taxon>
        <taxon>Malvales</taxon>
        <taxon>Malvaceae</taxon>
        <taxon>Grewioideae</taxon>
        <taxon>Apeibeae</taxon>
        <taxon>Corchorus</taxon>
    </lineage>
</organism>
<sequence>MKPLENLGMKLKKLPPSLMVFQSLKIEEDLYYLDSIYSEAAQYDHPPEYPLNIAQPRPEPVKVKDCPIYEQLCTIFTDLSDDGKYAQSSHFEGLDKAVGNDNGGLNLSLPFICAISTYNTKTRKAHEHFHKFQL</sequence>
<evidence type="ECO:0000313" key="1">
    <source>
        <dbReference type="EMBL" id="OMP08965.1"/>
    </source>
</evidence>
<name>A0A1R3KPE8_9ROSI</name>
<reference evidence="2" key="1">
    <citation type="submission" date="2013-09" db="EMBL/GenBank/DDBJ databases">
        <title>Corchorus olitorius genome sequencing.</title>
        <authorList>
            <person name="Alam M."/>
            <person name="Haque M.S."/>
            <person name="Islam M.S."/>
            <person name="Emdad E.M."/>
            <person name="Islam M.M."/>
            <person name="Ahmed B."/>
            <person name="Halim A."/>
            <person name="Hossen Q.M.M."/>
            <person name="Hossain M.Z."/>
            <person name="Ahmed R."/>
            <person name="Khan M.M."/>
            <person name="Islam R."/>
            <person name="Rashid M.M."/>
            <person name="Khan S.A."/>
            <person name="Rahman M.S."/>
            <person name="Alam M."/>
            <person name="Yahiya A.S."/>
            <person name="Khan M.S."/>
            <person name="Azam M.S."/>
            <person name="Haque T."/>
            <person name="Lashkar M.Z.H."/>
            <person name="Akhand A.I."/>
            <person name="Morshed G."/>
            <person name="Roy S."/>
            <person name="Uddin K.S."/>
            <person name="Rabeya T."/>
            <person name="Hossain A.S."/>
            <person name="Chowdhury A."/>
            <person name="Snigdha A.R."/>
            <person name="Mortoza M.S."/>
            <person name="Matin S.A."/>
            <person name="Hoque S.M.E."/>
            <person name="Islam M.K."/>
            <person name="Roy D.K."/>
            <person name="Haider R."/>
            <person name="Moosa M.M."/>
            <person name="Elias S.M."/>
            <person name="Hasan A.M."/>
            <person name="Jahan S."/>
            <person name="Shafiuddin M."/>
            <person name="Mahmood N."/>
            <person name="Shommy N.S."/>
        </authorList>
    </citation>
    <scope>NUCLEOTIDE SEQUENCE [LARGE SCALE GENOMIC DNA]</scope>
    <source>
        <strain evidence="2">cv. O-4</strain>
    </source>
</reference>
<protein>
    <submittedName>
        <fullName evidence="1">Uncharacterized protein</fullName>
    </submittedName>
</protein>